<feature type="transmembrane region" description="Helical" evidence="6">
    <location>
        <begin position="147"/>
        <end position="163"/>
    </location>
</feature>
<reference evidence="7 8" key="1">
    <citation type="submission" date="2015-11" db="EMBL/GenBank/DDBJ databases">
        <authorList>
            <person name="Zhang Y."/>
            <person name="Guo Z."/>
        </authorList>
    </citation>
    <scope>NUCLEOTIDE SEQUENCE [LARGE SCALE GENOMIC DNA]</scope>
    <source>
        <strain evidence="7 8">KCTC 32221</strain>
    </source>
</reference>
<evidence type="ECO:0000256" key="3">
    <source>
        <dbReference type="ARBA" id="ARBA00022692"/>
    </source>
</evidence>
<keyword evidence="3 6" id="KW-0812">Transmembrane</keyword>
<feature type="transmembrane region" description="Helical" evidence="6">
    <location>
        <begin position="66"/>
        <end position="84"/>
    </location>
</feature>
<organism evidence="7 8">
    <name type="scientific">Pseudohongiella spirulinae</name>
    <dbReference type="NCBI Taxonomy" id="1249552"/>
    <lineage>
        <taxon>Bacteria</taxon>
        <taxon>Pseudomonadati</taxon>
        <taxon>Pseudomonadota</taxon>
        <taxon>Gammaproteobacteria</taxon>
        <taxon>Pseudomonadales</taxon>
        <taxon>Pseudohongiellaceae</taxon>
        <taxon>Pseudohongiella</taxon>
    </lineage>
</organism>
<dbReference type="EMBL" id="CP013189">
    <property type="protein sequence ID" value="ALO45778.1"/>
    <property type="molecule type" value="Genomic_DNA"/>
</dbReference>
<dbReference type="GO" id="GO:0016787">
    <property type="term" value="F:hydrolase activity"/>
    <property type="evidence" value="ECO:0007669"/>
    <property type="project" value="TreeGrafter"/>
</dbReference>
<evidence type="ECO:0000256" key="6">
    <source>
        <dbReference type="SAM" id="Phobius"/>
    </source>
</evidence>
<keyword evidence="5 6" id="KW-0472">Membrane</keyword>
<evidence type="ECO:0000256" key="2">
    <source>
        <dbReference type="ARBA" id="ARBA00007375"/>
    </source>
</evidence>
<evidence type="ECO:0000256" key="5">
    <source>
        <dbReference type="ARBA" id="ARBA00023136"/>
    </source>
</evidence>
<gene>
    <name evidence="7" type="ORF">PS2015_1116</name>
</gene>
<sequence length="225" mass="24774">MTKTSRGDRGNLLSGLQPLWLAAFIGFSLLYIALPGLIPSGWRWLFKIIPIALLLYLTIRNTNGRVQVLLGLGLVLSAIGDVLLALDGLFVQGLVAFLLAQVTYACLFLTQARWQSARLPWTGFIVIYALLCTLFIVPNAADMQIPVTAYMIVISVMAIAAGFRTDQQWLWVAMGALIFMVSDTLIAINRFVTPFEYSGIAVMSTYYLAQFLICTGLVRSARLAT</sequence>
<protein>
    <submittedName>
        <fullName evidence="7">Cytoplasmic membrane protein</fullName>
    </submittedName>
</protein>
<dbReference type="Proteomes" id="UP000065641">
    <property type="component" value="Chromosome"/>
</dbReference>
<evidence type="ECO:0000313" key="8">
    <source>
        <dbReference type="Proteomes" id="UP000065641"/>
    </source>
</evidence>
<evidence type="ECO:0000256" key="1">
    <source>
        <dbReference type="ARBA" id="ARBA00004141"/>
    </source>
</evidence>
<comment type="subcellular location">
    <subcellularLocation>
        <location evidence="1">Membrane</location>
        <topology evidence="1">Multi-pass membrane protein</topology>
    </subcellularLocation>
</comment>
<keyword evidence="4 6" id="KW-1133">Transmembrane helix</keyword>
<feature type="transmembrane region" description="Helical" evidence="6">
    <location>
        <begin position="197"/>
        <end position="218"/>
    </location>
</feature>
<dbReference type="GO" id="GO:0016020">
    <property type="term" value="C:membrane"/>
    <property type="evidence" value="ECO:0007669"/>
    <property type="project" value="UniProtKB-SubCell"/>
</dbReference>
<feature type="transmembrane region" description="Helical" evidence="6">
    <location>
        <begin position="121"/>
        <end position="141"/>
    </location>
</feature>
<dbReference type="KEGG" id="pspi:PS2015_1116"/>
<dbReference type="PANTHER" id="PTHR31885">
    <property type="entry name" value="GH04784P"/>
    <property type="match status" value="1"/>
</dbReference>
<dbReference type="STRING" id="1249552.PS2015_1116"/>
<accession>A0A0S2KCU1</accession>
<evidence type="ECO:0000313" key="7">
    <source>
        <dbReference type="EMBL" id="ALO45778.1"/>
    </source>
</evidence>
<dbReference type="Pfam" id="PF07947">
    <property type="entry name" value="YhhN"/>
    <property type="match status" value="1"/>
</dbReference>
<comment type="similarity">
    <text evidence="2">Belongs to the TMEM86 family.</text>
</comment>
<feature type="transmembrane region" description="Helical" evidence="6">
    <location>
        <begin position="170"/>
        <end position="191"/>
    </location>
</feature>
<dbReference type="RefSeq" id="WP_169792270.1">
    <property type="nucleotide sequence ID" value="NZ_CP013189.1"/>
</dbReference>
<keyword evidence="8" id="KW-1185">Reference proteome</keyword>
<name>A0A0S2KCU1_9GAMM</name>
<proteinExistence type="inferred from homology"/>
<dbReference type="InterPro" id="IPR012506">
    <property type="entry name" value="TMEM86B-like"/>
</dbReference>
<feature type="transmembrane region" description="Helical" evidence="6">
    <location>
        <begin position="40"/>
        <end position="59"/>
    </location>
</feature>
<dbReference type="PANTHER" id="PTHR31885:SF6">
    <property type="entry name" value="GH04784P"/>
    <property type="match status" value="1"/>
</dbReference>
<evidence type="ECO:0000256" key="4">
    <source>
        <dbReference type="ARBA" id="ARBA00022989"/>
    </source>
</evidence>
<dbReference type="AlphaFoldDB" id="A0A0S2KCU1"/>
<feature type="transmembrane region" description="Helical" evidence="6">
    <location>
        <begin position="90"/>
        <end position="109"/>
    </location>
</feature>
<feature type="transmembrane region" description="Helical" evidence="6">
    <location>
        <begin position="12"/>
        <end position="34"/>
    </location>
</feature>